<evidence type="ECO:0000313" key="3">
    <source>
        <dbReference type="Proteomes" id="UP001371391"/>
    </source>
</evidence>
<proteinExistence type="predicted"/>
<feature type="transmembrane region" description="Helical" evidence="1">
    <location>
        <begin position="7"/>
        <end position="23"/>
    </location>
</feature>
<dbReference type="RefSeq" id="WP_341604004.1">
    <property type="nucleotide sequence ID" value="NZ_JBAKAW010000024.1"/>
</dbReference>
<comment type="caution">
    <text evidence="2">The sequence shown here is derived from an EMBL/GenBank/DDBJ whole genome shotgun (WGS) entry which is preliminary data.</text>
</comment>
<sequence>MNKSIKFKLYLTAFIICIIGFNFSEPSMQFYSNPFYIGSFVFAIALIISVINYACPACKKNQVMRSISSYKLPTNDCYNCGKEIDEKSN</sequence>
<keyword evidence="3" id="KW-1185">Reference proteome</keyword>
<dbReference type="EMBL" id="JBAKAW010000024">
    <property type="protein sequence ID" value="MEL0657183.1"/>
    <property type="molecule type" value="Genomic_DNA"/>
</dbReference>
<gene>
    <name evidence="2" type="ORF">V6257_19380</name>
</gene>
<evidence type="ECO:0000313" key="2">
    <source>
        <dbReference type="EMBL" id="MEL0657183.1"/>
    </source>
</evidence>
<keyword evidence="1" id="KW-0812">Transmembrane</keyword>
<reference evidence="2 3" key="1">
    <citation type="submission" date="2024-02" db="EMBL/GenBank/DDBJ databases">
        <title>Bacteria isolated from the canopy kelp, Nereocystis luetkeana.</title>
        <authorList>
            <person name="Pfister C.A."/>
            <person name="Younker I.T."/>
            <person name="Light S.H."/>
        </authorList>
    </citation>
    <scope>NUCLEOTIDE SEQUENCE [LARGE SCALE GENOMIC DNA]</scope>
    <source>
        <strain evidence="2 3">TI.1.03</strain>
    </source>
</reference>
<evidence type="ECO:0000256" key="1">
    <source>
        <dbReference type="SAM" id="Phobius"/>
    </source>
</evidence>
<keyword evidence="1" id="KW-0472">Membrane</keyword>
<organism evidence="2 3">
    <name type="scientific">Pseudoalteromonas issachenkonii</name>
    <dbReference type="NCBI Taxonomy" id="152297"/>
    <lineage>
        <taxon>Bacteria</taxon>
        <taxon>Pseudomonadati</taxon>
        <taxon>Pseudomonadota</taxon>
        <taxon>Gammaproteobacteria</taxon>
        <taxon>Alteromonadales</taxon>
        <taxon>Pseudoalteromonadaceae</taxon>
        <taxon>Pseudoalteromonas</taxon>
    </lineage>
</organism>
<feature type="transmembrane region" description="Helical" evidence="1">
    <location>
        <begin position="35"/>
        <end position="55"/>
    </location>
</feature>
<name>A0ABU9H5P1_9GAMM</name>
<keyword evidence="1" id="KW-1133">Transmembrane helix</keyword>
<accession>A0ABU9H5P1</accession>
<dbReference type="Proteomes" id="UP001371391">
    <property type="component" value="Unassembled WGS sequence"/>
</dbReference>
<protein>
    <submittedName>
        <fullName evidence="2">Uncharacterized protein</fullName>
    </submittedName>
</protein>